<dbReference type="Gene3D" id="3.90.1200.10">
    <property type="match status" value="1"/>
</dbReference>
<accession>A0A8J3VHY2</accession>
<dbReference type="SUPFAM" id="SSF56112">
    <property type="entry name" value="Protein kinase-like (PK-like)"/>
    <property type="match status" value="1"/>
</dbReference>
<keyword evidence="3" id="KW-1185">Reference proteome</keyword>
<evidence type="ECO:0000313" key="3">
    <source>
        <dbReference type="Proteomes" id="UP000612899"/>
    </source>
</evidence>
<evidence type="ECO:0000259" key="1">
    <source>
        <dbReference type="Pfam" id="PF01636"/>
    </source>
</evidence>
<evidence type="ECO:0000313" key="2">
    <source>
        <dbReference type="EMBL" id="GIH06403.1"/>
    </source>
</evidence>
<name>A0A8J3VHY2_9ACTN</name>
<reference evidence="2" key="1">
    <citation type="submission" date="2021-01" db="EMBL/GenBank/DDBJ databases">
        <title>Whole genome shotgun sequence of Rhizocola hellebori NBRC 109834.</title>
        <authorList>
            <person name="Komaki H."/>
            <person name="Tamura T."/>
        </authorList>
    </citation>
    <scope>NUCLEOTIDE SEQUENCE</scope>
    <source>
        <strain evidence="2">NBRC 109834</strain>
    </source>
</reference>
<sequence>MFALDDDRVLRRYREGGDVAHEVAIMRKLETLGYPVPHVFKAAGPDLEMQRLHGPTMLQAMMSDDLGMRQGARILADLHTRLHQTPFVHLDLHPENVIMTATGPVVIDWRNAQKGEPDLDLAMTAVILAQAAVSFIPAAEQFLAAFLACTPGDPLRLLPQALARRAADPAMSGEETSLLTEAESLILLLAPR</sequence>
<dbReference type="Pfam" id="PF01636">
    <property type="entry name" value="APH"/>
    <property type="match status" value="1"/>
</dbReference>
<dbReference type="AlphaFoldDB" id="A0A8J3VHY2"/>
<dbReference type="EMBL" id="BONY01000026">
    <property type="protein sequence ID" value="GIH06403.1"/>
    <property type="molecule type" value="Genomic_DNA"/>
</dbReference>
<dbReference type="InterPro" id="IPR011009">
    <property type="entry name" value="Kinase-like_dom_sf"/>
</dbReference>
<comment type="caution">
    <text evidence="2">The sequence shown here is derived from an EMBL/GenBank/DDBJ whole genome shotgun (WGS) entry which is preliminary data.</text>
</comment>
<organism evidence="2 3">
    <name type="scientific">Rhizocola hellebori</name>
    <dbReference type="NCBI Taxonomy" id="1392758"/>
    <lineage>
        <taxon>Bacteria</taxon>
        <taxon>Bacillati</taxon>
        <taxon>Actinomycetota</taxon>
        <taxon>Actinomycetes</taxon>
        <taxon>Micromonosporales</taxon>
        <taxon>Micromonosporaceae</taxon>
        <taxon>Rhizocola</taxon>
    </lineage>
</organism>
<feature type="domain" description="Aminoglycoside phosphotransferase" evidence="1">
    <location>
        <begin position="74"/>
        <end position="141"/>
    </location>
</feature>
<dbReference type="Proteomes" id="UP000612899">
    <property type="component" value="Unassembled WGS sequence"/>
</dbReference>
<gene>
    <name evidence="2" type="ORF">Rhe02_44700</name>
</gene>
<protein>
    <recommendedName>
        <fullName evidence="1">Aminoglycoside phosphotransferase domain-containing protein</fullName>
    </recommendedName>
</protein>
<dbReference type="InterPro" id="IPR002575">
    <property type="entry name" value="Aminoglycoside_PTrfase"/>
</dbReference>
<proteinExistence type="predicted"/>